<accession>A0A0C1Y1T7</accession>
<organism evidence="1 2">
    <name type="scientific">Noviherbaspirillum autotrophicum</name>
    <dbReference type="NCBI Taxonomy" id="709839"/>
    <lineage>
        <taxon>Bacteria</taxon>
        <taxon>Pseudomonadati</taxon>
        <taxon>Pseudomonadota</taxon>
        <taxon>Betaproteobacteria</taxon>
        <taxon>Burkholderiales</taxon>
        <taxon>Oxalobacteraceae</taxon>
        <taxon>Noviherbaspirillum</taxon>
    </lineage>
</organism>
<dbReference type="OrthoDB" id="8781368at2"/>
<dbReference type="RefSeq" id="WP_040039826.1">
    <property type="nucleotide sequence ID" value="NZ_JWJG01000028.1"/>
</dbReference>
<protein>
    <submittedName>
        <fullName evidence="1">Uncharacterized protein</fullName>
    </submittedName>
</protein>
<keyword evidence="2" id="KW-1185">Reference proteome</keyword>
<dbReference type="Proteomes" id="UP000031572">
    <property type="component" value="Unassembled WGS sequence"/>
</dbReference>
<name>A0A0C1Y1T7_9BURK</name>
<sequence length="67" mass="7235">MFNPNLAAPSFVFPTAEAVAPAATRAKSAVPDRLRADDIRLLYQLASDFDAISPKLAAQLRGIAERH</sequence>
<comment type="caution">
    <text evidence="1">The sequence shown here is derived from an EMBL/GenBank/DDBJ whole genome shotgun (WGS) entry which is preliminary data.</text>
</comment>
<evidence type="ECO:0000313" key="2">
    <source>
        <dbReference type="Proteomes" id="UP000031572"/>
    </source>
</evidence>
<proteinExistence type="predicted"/>
<gene>
    <name evidence="1" type="ORF">TSA66_09540</name>
</gene>
<evidence type="ECO:0000313" key="1">
    <source>
        <dbReference type="EMBL" id="KIF81003.1"/>
    </source>
</evidence>
<dbReference type="AlphaFoldDB" id="A0A0C1Y1T7"/>
<dbReference type="EMBL" id="JWJG01000028">
    <property type="protein sequence ID" value="KIF81003.1"/>
    <property type="molecule type" value="Genomic_DNA"/>
</dbReference>
<reference evidence="1 2" key="1">
    <citation type="submission" date="2014-12" db="EMBL/GenBank/DDBJ databases">
        <title>Denitrispirillum autotrophicum gen. nov., sp. nov., Denitrifying, Facultatively Autotrophic Bacteria Isolated from Rice Paddy Soil.</title>
        <authorList>
            <person name="Ishii S."/>
            <person name="Ashida N."/>
            <person name="Ohno H."/>
            <person name="Otsuka S."/>
            <person name="Yokota A."/>
            <person name="Senoo K."/>
        </authorList>
    </citation>
    <scope>NUCLEOTIDE SEQUENCE [LARGE SCALE GENOMIC DNA]</scope>
    <source>
        <strain evidence="1 2">TSA66</strain>
    </source>
</reference>